<evidence type="ECO:0000313" key="8">
    <source>
        <dbReference type="Proteomes" id="UP000323454"/>
    </source>
</evidence>
<feature type="transmembrane region" description="Helical" evidence="5">
    <location>
        <begin position="127"/>
        <end position="149"/>
    </location>
</feature>
<dbReference type="GO" id="GO:0016020">
    <property type="term" value="C:membrane"/>
    <property type="evidence" value="ECO:0007669"/>
    <property type="project" value="UniProtKB-SubCell"/>
</dbReference>
<keyword evidence="2 5" id="KW-0812">Transmembrane</keyword>
<dbReference type="RefSeq" id="WP_149854216.1">
    <property type="nucleotide sequence ID" value="NZ_VUOB01000074.1"/>
</dbReference>
<feature type="transmembrane region" description="Helical" evidence="5">
    <location>
        <begin position="93"/>
        <end position="115"/>
    </location>
</feature>
<dbReference type="InterPro" id="IPR006685">
    <property type="entry name" value="MscS_channel_2nd"/>
</dbReference>
<protein>
    <submittedName>
        <fullName evidence="7">Mechanosensitive ion channel family protein</fullName>
    </submittedName>
</protein>
<feature type="transmembrane region" description="Helical" evidence="5">
    <location>
        <begin position="20"/>
        <end position="41"/>
    </location>
</feature>
<evidence type="ECO:0000256" key="2">
    <source>
        <dbReference type="ARBA" id="ARBA00022692"/>
    </source>
</evidence>
<reference evidence="7 8" key="1">
    <citation type="submission" date="2019-09" db="EMBL/GenBank/DDBJ databases">
        <title>Goodfellowia gen. nov., a new genus of the Pseudonocardineae related to Actinoalloteichus, containing Goodfellowia coeruleoviolacea gen. nov., comb. nov. gen. nov., comb. nov.</title>
        <authorList>
            <person name="Labeda D."/>
        </authorList>
    </citation>
    <scope>NUCLEOTIDE SEQUENCE [LARGE SCALE GENOMIC DNA]</scope>
    <source>
        <strain evidence="7 8">AN110305</strain>
    </source>
</reference>
<dbReference type="PANTHER" id="PTHR30221:SF1">
    <property type="entry name" value="SMALL-CONDUCTANCE MECHANOSENSITIVE CHANNEL"/>
    <property type="match status" value="1"/>
</dbReference>
<organism evidence="7 8">
    <name type="scientific">Solihabitans fulvus</name>
    <dbReference type="NCBI Taxonomy" id="1892852"/>
    <lineage>
        <taxon>Bacteria</taxon>
        <taxon>Bacillati</taxon>
        <taxon>Actinomycetota</taxon>
        <taxon>Actinomycetes</taxon>
        <taxon>Pseudonocardiales</taxon>
        <taxon>Pseudonocardiaceae</taxon>
        <taxon>Solihabitans</taxon>
    </lineage>
</organism>
<accession>A0A5B2WQ40</accession>
<gene>
    <name evidence="7" type="ORF">F0L68_35180</name>
</gene>
<dbReference type="GO" id="GO:0008381">
    <property type="term" value="F:mechanosensitive monoatomic ion channel activity"/>
    <property type="evidence" value="ECO:0007669"/>
    <property type="project" value="InterPro"/>
</dbReference>
<evidence type="ECO:0000259" key="6">
    <source>
        <dbReference type="Pfam" id="PF00924"/>
    </source>
</evidence>
<dbReference type="AlphaFoldDB" id="A0A5B2WQ40"/>
<keyword evidence="8" id="KW-1185">Reference proteome</keyword>
<name>A0A5B2WQ40_9PSEU</name>
<evidence type="ECO:0000256" key="4">
    <source>
        <dbReference type="ARBA" id="ARBA00023136"/>
    </source>
</evidence>
<comment type="subcellular location">
    <subcellularLocation>
        <location evidence="1">Membrane</location>
    </subcellularLocation>
</comment>
<dbReference type="PANTHER" id="PTHR30221">
    <property type="entry name" value="SMALL-CONDUCTANCE MECHANOSENSITIVE CHANNEL"/>
    <property type="match status" value="1"/>
</dbReference>
<keyword evidence="3 5" id="KW-1133">Transmembrane helix</keyword>
<evidence type="ECO:0000256" key="5">
    <source>
        <dbReference type="SAM" id="Phobius"/>
    </source>
</evidence>
<dbReference type="InterPro" id="IPR045275">
    <property type="entry name" value="MscS_archaea/bacteria_type"/>
</dbReference>
<dbReference type="InterPro" id="IPR010920">
    <property type="entry name" value="LSM_dom_sf"/>
</dbReference>
<dbReference type="Gene3D" id="1.10.287.1260">
    <property type="match status" value="1"/>
</dbReference>
<dbReference type="Proteomes" id="UP000323454">
    <property type="component" value="Unassembled WGS sequence"/>
</dbReference>
<sequence>MSQPDDLPGRPRTARRSLPLVAFALLAAAGLGLVGVSGTLIDRPDGSAGKALLLAGTAVFVIGGAVTTRLIGNDIARRMARHGMEAPGAVVRMAISITGYLLVAITALGLLSVPLQQLLVGGAVTGVLIGIAAQQTLSNFFAGIMILVVRPFRVGTDISVRSGPLNGPFTGRVTALGLTYTTMLTEEGVLMIPNSTLLSAGITTLGVKRNDTGRDDAAPPAHNID</sequence>
<keyword evidence="4 5" id="KW-0472">Membrane</keyword>
<dbReference type="Pfam" id="PF00924">
    <property type="entry name" value="MS_channel_2nd"/>
    <property type="match status" value="1"/>
</dbReference>
<dbReference type="SUPFAM" id="SSF50182">
    <property type="entry name" value="Sm-like ribonucleoproteins"/>
    <property type="match status" value="1"/>
</dbReference>
<dbReference type="InterPro" id="IPR023408">
    <property type="entry name" value="MscS_beta-dom_sf"/>
</dbReference>
<feature type="transmembrane region" description="Helical" evidence="5">
    <location>
        <begin position="53"/>
        <end position="72"/>
    </location>
</feature>
<comment type="caution">
    <text evidence="7">The sequence shown here is derived from an EMBL/GenBank/DDBJ whole genome shotgun (WGS) entry which is preliminary data.</text>
</comment>
<reference evidence="7 8" key="2">
    <citation type="submission" date="2019-09" db="EMBL/GenBank/DDBJ databases">
        <authorList>
            <person name="Jin C."/>
        </authorList>
    </citation>
    <scope>NUCLEOTIDE SEQUENCE [LARGE SCALE GENOMIC DNA]</scope>
    <source>
        <strain evidence="7 8">AN110305</strain>
    </source>
</reference>
<dbReference type="Gene3D" id="2.30.30.60">
    <property type="match status" value="1"/>
</dbReference>
<evidence type="ECO:0000313" key="7">
    <source>
        <dbReference type="EMBL" id="KAA2252559.1"/>
    </source>
</evidence>
<feature type="domain" description="Mechanosensitive ion channel MscS" evidence="6">
    <location>
        <begin position="136"/>
        <end position="201"/>
    </location>
</feature>
<dbReference type="OrthoDB" id="2373720at2"/>
<dbReference type="EMBL" id="VUOB01000074">
    <property type="protein sequence ID" value="KAA2252559.1"/>
    <property type="molecule type" value="Genomic_DNA"/>
</dbReference>
<evidence type="ECO:0000256" key="1">
    <source>
        <dbReference type="ARBA" id="ARBA00004370"/>
    </source>
</evidence>
<proteinExistence type="predicted"/>
<evidence type="ECO:0000256" key="3">
    <source>
        <dbReference type="ARBA" id="ARBA00022989"/>
    </source>
</evidence>